<accession>A0ACC2IM80</accession>
<gene>
    <name evidence="1" type="ORF">OPT61_g2295</name>
</gene>
<evidence type="ECO:0000313" key="2">
    <source>
        <dbReference type="Proteomes" id="UP001153331"/>
    </source>
</evidence>
<organism evidence="1 2">
    <name type="scientific">Boeremia exigua</name>
    <dbReference type="NCBI Taxonomy" id="749465"/>
    <lineage>
        <taxon>Eukaryota</taxon>
        <taxon>Fungi</taxon>
        <taxon>Dikarya</taxon>
        <taxon>Ascomycota</taxon>
        <taxon>Pezizomycotina</taxon>
        <taxon>Dothideomycetes</taxon>
        <taxon>Pleosporomycetidae</taxon>
        <taxon>Pleosporales</taxon>
        <taxon>Pleosporineae</taxon>
        <taxon>Didymellaceae</taxon>
        <taxon>Boeremia</taxon>
    </lineage>
</organism>
<evidence type="ECO:0000313" key="1">
    <source>
        <dbReference type="EMBL" id="KAJ8116234.1"/>
    </source>
</evidence>
<keyword evidence="2" id="KW-1185">Reference proteome</keyword>
<comment type="caution">
    <text evidence="1">The sequence shown here is derived from an EMBL/GenBank/DDBJ whole genome shotgun (WGS) entry which is preliminary data.</text>
</comment>
<dbReference type="EMBL" id="JAPHNI010000103">
    <property type="protein sequence ID" value="KAJ8116234.1"/>
    <property type="molecule type" value="Genomic_DNA"/>
</dbReference>
<sequence length="136" mass="14762">MGLARRECRAAGPQHDSSAAAGPHICNAHSFAWLEWFLIALFVSLKSRDEVLTRATQRGLRKGQSGAIRGDVQSTASQLRDAVSRIITPDPVSVENDKEGFCPPSLFMTSVQSDKASLSGFGSYCRIIEGLRRGII</sequence>
<dbReference type="Proteomes" id="UP001153331">
    <property type="component" value="Unassembled WGS sequence"/>
</dbReference>
<proteinExistence type="predicted"/>
<name>A0ACC2IM80_9PLEO</name>
<protein>
    <submittedName>
        <fullName evidence="1">Uncharacterized protein</fullName>
    </submittedName>
</protein>
<reference evidence="1" key="1">
    <citation type="submission" date="2022-11" db="EMBL/GenBank/DDBJ databases">
        <title>Genome Sequence of Boeremia exigua.</title>
        <authorList>
            <person name="Buettner E."/>
        </authorList>
    </citation>
    <scope>NUCLEOTIDE SEQUENCE</scope>
    <source>
        <strain evidence="1">CU02</strain>
    </source>
</reference>